<evidence type="ECO:0000313" key="7">
    <source>
        <dbReference type="Proteomes" id="UP000278437"/>
    </source>
</evidence>
<dbReference type="Proteomes" id="UP000278437">
    <property type="component" value="Chromosome"/>
</dbReference>
<evidence type="ECO:0000259" key="5">
    <source>
        <dbReference type="PROSITE" id="PS50887"/>
    </source>
</evidence>
<dbReference type="SUPFAM" id="SSF52172">
    <property type="entry name" value="CheY-like"/>
    <property type="match status" value="1"/>
</dbReference>
<keyword evidence="7" id="KW-1185">Reference proteome</keyword>
<dbReference type="InterPro" id="IPR000160">
    <property type="entry name" value="GGDEF_dom"/>
</dbReference>
<dbReference type="Pfam" id="PF00990">
    <property type="entry name" value="GGDEF"/>
    <property type="match status" value="1"/>
</dbReference>
<dbReference type="Gene3D" id="3.40.50.2300">
    <property type="match status" value="1"/>
</dbReference>
<dbReference type="PANTHER" id="PTHR45138">
    <property type="entry name" value="REGULATORY COMPONENTS OF SENSORY TRANSDUCTION SYSTEM"/>
    <property type="match status" value="1"/>
</dbReference>
<evidence type="ECO:0000256" key="3">
    <source>
        <dbReference type="PROSITE-ProRule" id="PRU00169"/>
    </source>
</evidence>
<dbReference type="InterPro" id="IPR029787">
    <property type="entry name" value="Nucleotide_cyclase"/>
</dbReference>
<dbReference type="PROSITE" id="PS50110">
    <property type="entry name" value="RESPONSE_REGULATORY"/>
    <property type="match status" value="1"/>
</dbReference>
<dbReference type="Gene3D" id="3.30.70.270">
    <property type="match status" value="1"/>
</dbReference>
<dbReference type="InterPro" id="IPR001789">
    <property type="entry name" value="Sig_transdc_resp-reg_receiver"/>
</dbReference>
<protein>
    <recommendedName>
        <fullName evidence="1">diguanylate cyclase</fullName>
        <ecNumber evidence="1">2.7.7.65</ecNumber>
    </recommendedName>
</protein>
<dbReference type="PROSITE" id="PS50887">
    <property type="entry name" value="GGDEF"/>
    <property type="match status" value="1"/>
</dbReference>
<evidence type="ECO:0000313" key="6">
    <source>
        <dbReference type="EMBL" id="AZQ12772.1"/>
    </source>
</evidence>
<dbReference type="SMART" id="SM00267">
    <property type="entry name" value="GGDEF"/>
    <property type="match status" value="1"/>
</dbReference>
<proteinExistence type="predicted"/>
<dbReference type="NCBIfam" id="TIGR00254">
    <property type="entry name" value="GGDEF"/>
    <property type="match status" value="1"/>
</dbReference>
<accession>A0ABM7DST5</accession>
<feature type="modified residue" description="4-aspartylphosphate" evidence="3">
    <location>
        <position position="63"/>
    </location>
</feature>
<organism evidence="6 7">
    <name type="scientific">Shewanella khirikhana</name>
    <dbReference type="NCBI Taxonomy" id="1965282"/>
    <lineage>
        <taxon>Bacteria</taxon>
        <taxon>Pseudomonadati</taxon>
        <taxon>Pseudomonadota</taxon>
        <taxon>Gammaproteobacteria</taxon>
        <taxon>Alteromonadales</taxon>
        <taxon>Shewanellaceae</taxon>
        <taxon>Shewanella</taxon>
    </lineage>
</organism>
<dbReference type="EMBL" id="CP020373">
    <property type="protein sequence ID" value="AZQ12772.1"/>
    <property type="molecule type" value="Genomic_DNA"/>
</dbReference>
<dbReference type="RefSeq" id="WP_335925342.1">
    <property type="nucleotide sequence ID" value="NZ_CP020373.1"/>
</dbReference>
<name>A0ABM7DST5_9GAMM</name>
<dbReference type="SUPFAM" id="SSF55073">
    <property type="entry name" value="Nucleotide cyclase"/>
    <property type="match status" value="1"/>
</dbReference>
<comment type="catalytic activity">
    <reaction evidence="2">
        <text>2 GTP = 3',3'-c-di-GMP + 2 diphosphate</text>
        <dbReference type="Rhea" id="RHEA:24898"/>
        <dbReference type="ChEBI" id="CHEBI:33019"/>
        <dbReference type="ChEBI" id="CHEBI:37565"/>
        <dbReference type="ChEBI" id="CHEBI:58805"/>
        <dbReference type="EC" id="2.7.7.65"/>
    </reaction>
</comment>
<feature type="domain" description="GGDEF" evidence="5">
    <location>
        <begin position="173"/>
        <end position="301"/>
    </location>
</feature>
<gene>
    <name evidence="6" type="primary">pleD_8</name>
    <name evidence="6" type="ORF">STH12_03720</name>
</gene>
<feature type="domain" description="Response regulatory" evidence="4">
    <location>
        <begin position="14"/>
        <end position="130"/>
    </location>
</feature>
<dbReference type="InterPro" id="IPR043128">
    <property type="entry name" value="Rev_trsase/Diguanyl_cyclase"/>
</dbReference>
<dbReference type="InterPro" id="IPR050469">
    <property type="entry name" value="Diguanylate_Cyclase"/>
</dbReference>
<dbReference type="EC" id="2.7.7.65" evidence="1"/>
<keyword evidence="3" id="KW-0597">Phosphoprotein</keyword>
<evidence type="ECO:0000256" key="2">
    <source>
        <dbReference type="ARBA" id="ARBA00034247"/>
    </source>
</evidence>
<evidence type="ECO:0000256" key="1">
    <source>
        <dbReference type="ARBA" id="ARBA00012528"/>
    </source>
</evidence>
<dbReference type="SMART" id="SM00448">
    <property type="entry name" value="REC"/>
    <property type="match status" value="1"/>
</dbReference>
<dbReference type="Pfam" id="PF00072">
    <property type="entry name" value="Response_reg"/>
    <property type="match status" value="1"/>
</dbReference>
<sequence>MSREWAAKMMEPFTVLIVDDVRTNLLVIGQCLKGLYNVREAVSGAQCLKLARSEPQPDLILLDVVMPDLDGYEVCKALKSDPMTAEIPIIFVTGKDTDDDEQLGLQLGAVDYITKPIRPAIVRARVSAHIQLKQQRDRLQFMALHDQLTGLYNRHFLVETARQRLARVVRHRSPMTVVLVDIDHFKKVNDTHGHITGDKVLMAVAKLLNSSTRKEDVVARLGGEEFVILLDCSLDKAAQKMEKLRQQLEDLEPEGLKITGSFGLVEASPYNADFSHLLVMADDGVYRAKSQGRNRVVCCRAEASTIKPKLQEQQKQQEG</sequence>
<evidence type="ECO:0000259" key="4">
    <source>
        <dbReference type="PROSITE" id="PS50110"/>
    </source>
</evidence>
<reference evidence="7" key="1">
    <citation type="submission" date="2017-03" db="EMBL/GenBank/DDBJ databases">
        <title>Full genome sequence of a non-lethal Shewanella isolate that potentiates virulence of Vibio parahaemolyticus causing acute hepatopancreatic necrosis disease (AHPND) in shrimp.</title>
        <authorList>
            <person name="Prachumwat A."/>
            <person name="Sritunyalucksana K."/>
        </authorList>
    </citation>
    <scope>NUCLEOTIDE SEQUENCE [LARGE SCALE GENOMIC DNA]</scope>
    <source>
        <strain evidence="7">TH2012</strain>
    </source>
</reference>
<dbReference type="CDD" id="cd01949">
    <property type="entry name" value="GGDEF"/>
    <property type="match status" value="1"/>
</dbReference>
<dbReference type="PANTHER" id="PTHR45138:SF9">
    <property type="entry name" value="DIGUANYLATE CYCLASE DGCM-RELATED"/>
    <property type="match status" value="1"/>
</dbReference>
<dbReference type="InterPro" id="IPR011006">
    <property type="entry name" value="CheY-like_superfamily"/>
</dbReference>